<evidence type="ECO:0000256" key="1">
    <source>
        <dbReference type="SAM" id="MobiDB-lite"/>
    </source>
</evidence>
<dbReference type="Proteomes" id="UP000886998">
    <property type="component" value="Unassembled WGS sequence"/>
</dbReference>
<name>A0A8X6WXK7_9ARAC</name>
<evidence type="ECO:0000313" key="2">
    <source>
        <dbReference type="EMBL" id="GFY43207.1"/>
    </source>
</evidence>
<reference evidence="2" key="1">
    <citation type="submission" date="2020-08" db="EMBL/GenBank/DDBJ databases">
        <title>Multicomponent nature underlies the extraordinary mechanical properties of spider dragline silk.</title>
        <authorList>
            <person name="Kono N."/>
            <person name="Nakamura H."/>
            <person name="Mori M."/>
            <person name="Yoshida Y."/>
            <person name="Ohtoshi R."/>
            <person name="Malay A.D."/>
            <person name="Moran D.A.P."/>
            <person name="Tomita M."/>
            <person name="Numata K."/>
            <person name="Arakawa K."/>
        </authorList>
    </citation>
    <scope>NUCLEOTIDE SEQUENCE</scope>
</reference>
<accession>A0A8X6WXK7</accession>
<gene>
    <name evidence="2" type="ORF">TNIN_119911</name>
</gene>
<organism evidence="2 3">
    <name type="scientific">Trichonephila inaurata madagascariensis</name>
    <dbReference type="NCBI Taxonomy" id="2747483"/>
    <lineage>
        <taxon>Eukaryota</taxon>
        <taxon>Metazoa</taxon>
        <taxon>Ecdysozoa</taxon>
        <taxon>Arthropoda</taxon>
        <taxon>Chelicerata</taxon>
        <taxon>Arachnida</taxon>
        <taxon>Araneae</taxon>
        <taxon>Araneomorphae</taxon>
        <taxon>Entelegynae</taxon>
        <taxon>Araneoidea</taxon>
        <taxon>Nephilidae</taxon>
        <taxon>Trichonephila</taxon>
        <taxon>Trichonephila inaurata</taxon>
    </lineage>
</organism>
<dbReference type="EMBL" id="BMAV01003544">
    <property type="protein sequence ID" value="GFY43207.1"/>
    <property type="molecule type" value="Genomic_DNA"/>
</dbReference>
<protein>
    <submittedName>
        <fullName evidence="2">Uncharacterized protein</fullName>
    </submittedName>
</protein>
<feature type="region of interest" description="Disordered" evidence="1">
    <location>
        <begin position="1"/>
        <end position="24"/>
    </location>
</feature>
<comment type="caution">
    <text evidence="2">The sequence shown here is derived from an EMBL/GenBank/DDBJ whole genome shotgun (WGS) entry which is preliminary data.</text>
</comment>
<keyword evidence="3" id="KW-1185">Reference proteome</keyword>
<dbReference type="AlphaFoldDB" id="A0A8X6WXK7"/>
<proteinExistence type="predicted"/>
<sequence>MHRTQESVGDRQGSPSPGDYVIRASPTHASTAIDRFTQPLRLQQVGVGLNFTLLWTTEYYSSSRSPSMIWT</sequence>
<evidence type="ECO:0000313" key="3">
    <source>
        <dbReference type="Proteomes" id="UP000886998"/>
    </source>
</evidence>